<evidence type="ECO:0000256" key="1">
    <source>
        <dbReference type="SAM" id="MobiDB-lite"/>
    </source>
</evidence>
<gene>
    <name evidence="2" type="ORF">ACFP2V_03540</name>
</gene>
<feature type="region of interest" description="Disordered" evidence="1">
    <location>
        <begin position="250"/>
        <end position="270"/>
    </location>
</feature>
<dbReference type="InterPro" id="IPR049749">
    <property type="entry name" value="SCO2521-like"/>
</dbReference>
<organism evidence="2 3">
    <name type="scientific">Streptomyces incanus</name>
    <dbReference type="NCBI Taxonomy" id="887453"/>
    <lineage>
        <taxon>Bacteria</taxon>
        <taxon>Bacillati</taxon>
        <taxon>Actinomycetota</taxon>
        <taxon>Actinomycetes</taxon>
        <taxon>Kitasatosporales</taxon>
        <taxon>Streptomycetaceae</taxon>
        <taxon>Streptomyces</taxon>
    </lineage>
</organism>
<accession>A0ABW0XJH6</accession>
<dbReference type="NCBIfam" id="NF040565">
    <property type="entry name" value="SCO2521_fam"/>
    <property type="match status" value="1"/>
</dbReference>
<reference evidence="3" key="1">
    <citation type="journal article" date="2019" name="Int. J. Syst. Evol. Microbiol.">
        <title>The Global Catalogue of Microorganisms (GCM) 10K type strain sequencing project: providing services to taxonomists for standard genome sequencing and annotation.</title>
        <authorList>
            <consortium name="The Broad Institute Genomics Platform"/>
            <consortium name="The Broad Institute Genome Sequencing Center for Infectious Disease"/>
            <person name="Wu L."/>
            <person name="Ma J."/>
        </authorList>
    </citation>
    <scope>NUCLEOTIDE SEQUENCE [LARGE SCALE GENOMIC DNA]</scope>
    <source>
        <strain evidence="3">JCM 13852</strain>
    </source>
</reference>
<dbReference type="Proteomes" id="UP001596183">
    <property type="component" value="Unassembled WGS sequence"/>
</dbReference>
<sequence>MGPAKTAPRVVLACGEVRTSLLPALQALDSRAAAQLLGLRADERVLLSERPNLYGRSPDTLTGVDCPLPSANGARVRAVGTVAARAVLTEGRLLQSSAYFMVPATGPDHRRPWGHYLVRPGVVEPFGKLPHEVVAEGVLNGGRHGDLDVGLIADGLHTRLLRHPLLDHRPPLRSRPTRLRWVALPADPGDGPSIERFTLAEDELRTVRLRVPEGTPSEGVAGLCDDLALHDWLLTTVVRILDGIRLGAGAGAAGAPPVRQRPRQRPGTGEELPAVVRALRPAVDHLLHLWMPRARVAQDLAPLWDALEERPGFTRQWQTLVQRIRDQLTLHAIPSPHREADMGP</sequence>
<keyword evidence="3" id="KW-1185">Reference proteome</keyword>
<protein>
    <submittedName>
        <fullName evidence="2">SCO2521 family protein</fullName>
    </submittedName>
</protein>
<dbReference type="RefSeq" id="WP_381205173.1">
    <property type="nucleotide sequence ID" value="NZ_JBHSPC010000012.1"/>
</dbReference>
<proteinExistence type="predicted"/>
<evidence type="ECO:0000313" key="3">
    <source>
        <dbReference type="Proteomes" id="UP001596183"/>
    </source>
</evidence>
<comment type="caution">
    <text evidence="2">The sequence shown here is derived from an EMBL/GenBank/DDBJ whole genome shotgun (WGS) entry which is preliminary data.</text>
</comment>
<name>A0ABW0XJH6_9ACTN</name>
<evidence type="ECO:0000313" key="2">
    <source>
        <dbReference type="EMBL" id="MFC5669221.1"/>
    </source>
</evidence>
<dbReference type="EMBL" id="JBHSPC010000012">
    <property type="protein sequence ID" value="MFC5669221.1"/>
    <property type="molecule type" value="Genomic_DNA"/>
</dbReference>